<dbReference type="InterPro" id="IPR004797">
    <property type="entry name" value="Competence_ComEC/Rec2"/>
</dbReference>
<feature type="domain" description="Integrase catalytic" evidence="7">
    <location>
        <begin position="56"/>
        <end position="217"/>
    </location>
</feature>
<dbReference type="InterPro" id="IPR001279">
    <property type="entry name" value="Metallo-B-lactamas"/>
</dbReference>
<evidence type="ECO:0000313" key="9">
    <source>
        <dbReference type="Proteomes" id="UP000254190"/>
    </source>
</evidence>
<dbReference type="AlphaFoldDB" id="A0A0U0WI27"/>
<proteinExistence type="predicted"/>
<dbReference type="InterPro" id="IPR036866">
    <property type="entry name" value="RibonucZ/Hydroxyglut_hydro"/>
</dbReference>
<evidence type="ECO:0000256" key="5">
    <source>
        <dbReference type="ARBA" id="ARBA00023136"/>
    </source>
</evidence>
<dbReference type="Gene3D" id="3.60.15.10">
    <property type="entry name" value="Ribonuclease Z/Hydroxyacylglutathione hydrolase-like"/>
    <property type="match status" value="2"/>
</dbReference>
<feature type="transmembrane region" description="Helical" evidence="6">
    <location>
        <begin position="628"/>
        <end position="647"/>
    </location>
</feature>
<evidence type="ECO:0000256" key="6">
    <source>
        <dbReference type="SAM" id="Phobius"/>
    </source>
</evidence>
<dbReference type="PROSITE" id="PS50994">
    <property type="entry name" value="INTEGRASE"/>
    <property type="match status" value="1"/>
</dbReference>
<dbReference type="EMBL" id="UGVQ01000002">
    <property type="protein sequence ID" value="SUE48049.1"/>
    <property type="molecule type" value="Genomic_DNA"/>
</dbReference>
<dbReference type="SMART" id="SM00849">
    <property type="entry name" value="Lactamase_B"/>
    <property type="match status" value="1"/>
</dbReference>
<dbReference type="NCBIfam" id="TIGR00361">
    <property type="entry name" value="ComEC_Rec2"/>
    <property type="match status" value="1"/>
</dbReference>
<dbReference type="Pfam" id="PF03772">
    <property type="entry name" value="Competence"/>
    <property type="match status" value="1"/>
</dbReference>
<evidence type="ECO:0000256" key="3">
    <source>
        <dbReference type="ARBA" id="ARBA00022692"/>
    </source>
</evidence>
<dbReference type="InterPro" id="IPR001584">
    <property type="entry name" value="Integrase_cat-core"/>
</dbReference>
<dbReference type="CDD" id="cd07731">
    <property type="entry name" value="ComA-like_MBL-fold"/>
    <property type="match status" value="1"/>
</dbReference>
<sequence>MQADKTLNIGRDRLFNLLGEYRLLVPVKRAYHKTTNSHHRFYRHPNLLKPGPEQVTALEPEQVWVADITYLPLRSGTAYLSLVTDACSRKIVGYHVGENLQTENVVKAFRQALRRRKTTGPLVHHSDRGLQYCSVLYQSVHERNGITCSMTDGYDCYQNALAERINGILKNEFLLSRPADLEQAREIVKESVAIYNHERPHLALKYKTPSGANAIRPKTGKRFAFFAASYIYQVKNLESAPYSTKSPPDNGVLNLHTFPHREVSMKITTVSVCVVCGILPLMILPVLPDTWILAVLFCLACLLCLIPHHYARYAALTLLFFMWGIFAARQAIWAGNVLPAATQEATVVITATDHMTTHYGRITHLRGKPLFPAVGIVLHGQYLPTEVCAGQQWAMTLKVRAVHGQLNEGGFDSQRYALAQHQPLTGRFLQAKAINPECSLRGRYLASLRATLAPYPWQQVILALGMGERGAVSQEVKAVMRDTGTAHLMAISGLHIAFAALLAAGLIRGGQFFLPVRWIRWQTPLLGGILCAICYAWLTGLQPPALRTVAALSVWGGLKLSGRQWSGWQVWCCCLAAIIFADPVAVISQSLWLSAFAVAGLLFWYQWFPAPNGNFPRGLRWLLNLLHLQAGITLLLLPLQVALFHGISVTAMLANLFAVPWVTFVTVPLILAGMILHLTGPFFLEEWVWYLTDRALAALFYLLNALPQGWVNIDNRWQWLTFLPWLMLIAWRLNVWRTWPAACLCGLLLMSWPLWRPINASGWQVHMLDVGQGLAIAIVRGDKVILYDTGRAWPEGDSGQQVIIPWLRWHNLTPEGVILSHEHLDHRGGLRSLQQVWPSMWIRSPLGWQGHLPCFRGEQWQWQGLTFQAHWPLRESADRGNNRSCVVKVDDGVHSILLTGDIEAGAEQKMLSRYWRHLAATFIQVPHHGSNTSSSLPFIQRVHGEAALASASRYNAWRLPSRKVKQRYRQQAYQWFDTPHQGQISLRFSPQGWRIQGLRDQILPRWYHQWFGVSEDNG</sequence>
<keyword evidence="4 6" id="KW-1133">Transmembrane helix</keyword>
<evidence type="ECO:0000313" key="8">
    <source>
        <dbReference type="EMBL" id="SUE48049.1"/>
    </source>
</evidence>
<feature type="transmembrane region" description="Helical" evidence="6">
    <location>
        <begin position="313"/>
        <end position="332"/>
    </location>
</feature>
<dbReference type="InterPro" id="IPR004477">
    <property type="entry name" value="ComEC_N"/>
</dbReference>
<dbReference type="GO" id="GO:0030420">
    <property type="term" value="P:establishment of competence for transformation"/>
    <property type="evidence" value="ECO:0007669"/>
    <property type="project" value="InterPro"/>
</dbReference>
<keyword evidence="2" id="KW-1003">Cell membrane</keyword>
<feature type="transmembrane region" description="Helical" evidence="6">
    <location>
        <begin position="591"/>
        <end position="608"/>
    </location>
</feature>
<dbReference type="InterPro" id="IPR035681">
    <property type="entry name" value="ComA-like_MBL"/>
</dbReference>
<feature type="transmembrane region" description="Helical" evidence="6">
    <location>
        <begin position="739"/>
        <end position="755"/>
    </location>
</feature>
<dbReference type="GO" id="GO:0005886">
    <property type="term" value="C:plasma membrane"/>
    <property type="evidence" value="ECO:0007669"/>
    <property type="project" value="UniProtKB-SubCell"/>
</dbReference>
<dbReference type="NCBIfam" id="TIGR00360">
    <property type="entry name" value="ComEC_N-term"/>
    <property type="match status" value="1"/>
</dbReference>
<dbReference type="PANTHER" id="PTHR30619">
    <property type="entry name" value="DNA INTERNALIZATION/COMPETENCE PROTEIN COMEC/REC2"/>
    <property type="match status" value="1"/>
</dbReference>
<dbReference type="Pfam" id="PF00753">
    <property type="entry name" value="Lactamase_B"/>
    <property type="match status" value="1"/>
</dbReference>
<keyword evidence="5 6" id="KW-0472">Membrane</keyword>
<dbReference type="NCBIfam" id="NF033516">
    <property type="entry name" value="transpos_IS3"/>
    <property type="match status" value="1"/>
</dbReference>
<dbReference type="PANTHER" id="PTHR30619:SF1">
    <property type="entry name" value="RECOMBINATION PROTEIN 2"/>
    <property type="match status" value="1"/>
</dbReference>
<feature type="transmembrane region" description="Helical" evidence="6">
    <location>
        <begin position="568"/>
        <end position="586"/>
    </location>
</feature>
<accession>A0A0U0WI27</accession>
<evidence type="ECO:0000259" key="7">
    <source>
        <dbReference type="PROSITE" id="PS50994"/>
    </source>
</evidence>
<feature type="transmembrane region" description="Helical" evidence="6">
    <location>
        <begin position="519"/>
        <end position="538"/>
    </location>
</feature>
<dbReference type="Pfam" id="PF00665">
    <property type="entry name" value="rve"/>
    <property type="match status" value="1"/>
</dbReference>
<evidence type="ECO:0000256" key="2">
    <source>
        <dbReference type="ARBA" id="ARBA00022475"/>
    </source>
</evidence>
<name>A0A0U0WI27_SALET</name>
<gene>
    <name evidence="8" type="ORF">NCTC5754_02981</name>
</gene>
<reference evidence="8 9" key="1">
    <citation type="submission" date="2018-06" db="EMBL/GenBank/DDBJ databases">
        <authorList>
            <consortium name="Pathogen Informatics"/>
            <person name="Doyle S."/>
        </authorList>
    </citation>
    <scope>NUCLEOTIDE SEQUENCE [LARGE SCALE GENOMIC DNA]</scope>
    <source>
        <strain evidence="8 9">NCTC5754</strain>
    </source>
</reference>
<feature type="transmembrane region" description="Helical" evidence="6">
    <location>
        <begin position="290"/>
        <end position="306"/>
    </location>
</feature>
<keyword evidence="3 6" id="KW-0812">Transmembrane</keyword>
<dbReference type="GO" id="GO:0015074">
    <property type="term" value="P:DNA integration"/>
    <property type="evidence" value="ECO:0007669"/>
    <property type="project" value="InterPro"/>
</dbReference>
<evidence type="ECO:0000256" key="4">
    <source>
        <dbReference type="ARBA" id="ARBA00022989"/>
    </source>
</evidence>
<organism evidence="8 9">
    <name type="scientific">Salmonella enterica subsp. enterica serovar Bovismorbificans</name>
    <dbReference type="NCBI Taxonomy" id="58097"/>
    <lineage>
        <taxon>Bacteria</taxon>
        <taxon>Pseudomonadati</taxon>
        <taxon>Pseudomonadota</taxon>
        <taxon>Gammaproteobacteria</taxon>
        <taxon>Enterobacterales</taxon>
        <taxon>Enterobacteriaceae</taxon>
        <taxon>Salmonella</taxon>
    </lineage>
</organism>
<evidence type="ECO:0000256" key="1">
    <source>
        <dbReference type="ARBA" id="ARBA00004651"/>
    </source>
</evidence>
<dbReference type="Proteomes" id="UP000254190">
    <property type="component" value="Unassembled WGS sequence"/>
</dbReference>
<dbReference type="InterPro" id="IPR048020">
    <property type="entry name" value="Transpos_IS3"/>
</dbReference>
<dbReference type="Pfam" id="PF13567">
    <property type="entry name" value="DUF4131"/>
    <property type="match status" value="1"/>
</dbReference>
<dbReference type="Gene3D" id="3.30.420.10">
    <property type="entry name" value="Ribonuclease H-like superfamily/Ribonuclease H"/>
    <property type="match status" value="1"/>
</dbReference>
<dbReference type="NCBIfam" id="NF008580">
    <property type="entry name" value="PRK11539.1"/>
    <property type="match status" value="1"/>
</dbReference>
<protein>
    <submittedName>
        <fullName evidence="8">ComEC family competence protein</fullName>
    </submittedName>
</protein>
<feature type="transmembrane region" description="Helical" evidence="6">
    <location>
        <begin position="654"/>
        <end position="675"/>
    </location>
</feature>
<comment type="subcellular location">
    <subcellularLocation>
        <location evidence="1">Cell membrane</location>
        <topology evidence="1">Multi-pass membrane protein</topology>
    </subcellularLocation>
</comment>
<feature type="transmembrane region" description="Helical" evidence="6">
    <location>
        <begin position="486"/>
        <end position="507"/>
    </location>
</feature>
<dbReference type="InterPro" id="IPR052159">
    <property type="entry name" value="Competence_DNA_uptake"/>
</dbReference>
<dbReference type="InterPro" id="IPR025405">
    <property type="entry name" value="DUF4131"/>
</dbReference>
<dbReference type="GO" id="GO:0003676">
    <property type="term" value="F:nucleic acid binding"/>
    <property type="evidence" value="ECO:0007669"/>
    <property type="project" value="InterPro"/>
</dbReference>
<dbReference type="InterPro" id="IPR036397">
    <property type="entry name" value="RNaseH_sf"/>
</dbReference>
<dbReference type="SUPFAM" id="SSF56281">
    <property type="entry name" value="Metallo-hydrolase/oxidoreductase"/>
    <property type="match status" value="1"/>
</dbReference>
<dbReference type="InterPro" id="IPR012337">
    <property type="entry name" value="RNaseH-like_sf"/>
</dbReference>
<feature type="transmembrane region" description="Helical" evidence="6">
    <location>
        <begin position="263"/>
        <end position="284"/>
    </location>
</feature>
<feature type="transmembrane region" description="Helical" evidence="6">
    <location>
        <begin position="687"/>
        <end position="705"/>
    </location>
</feature>
<dbReference type="SUPFAM" id="SSF53098">
    <property type="entry name" value="Ribonuclease H-like"/>
    <property type="match status" value="1"/>
</dbReference>